<reference evidence="5 6" key="1">
    <citation type="submission" date="2020-02" db="EMBL/GenBank/DDBJ databases">
        <authorList>
            <person name="Li X.-J."/>
            <person name="Feng X.-M."/>
        </authorList>
    </citation>
    <scope>NUCLEOTIDE SEQUENCE [LARGE SCALE GENOMIC DNA]</scope>
    <source>
        <strain evidence="5 6">CGMCC 4.7225</strain>
    </source>
</reference>
<keyword evidence="2" id="KW-0547">Nucleotide-binding</keyword>
<proteinExistence type="predicted"/>
<dbReference type="RefSeq" id="WP_163820773.1">
    <property type="nucleotide sequence ID" value="NZ_JAAGOB010000015.1"/>
</dbReference>
<sequence length="270" mass="29848">MNDDVILEARNLVKEFRTGTGVGPRGAARTFRAVDDVSLELRPGKVTALVGQSGSGKSTVARLMAQLYPLTSGEIRLDGQPTAATRGRAFTRYCGSVQMILQDPFSSLNPLHRVSHVLGRALRIHGNAGADVTEASLRLLERVNLTPPERYLDRFPHELSGGERQRVSFARALAATPRVLLADEPVSMLDVTIRKEMLDLLDRLRRESQLAVLYITHDLGSAEAYSDETLVMYRGKVVERGSSRALISDPQHEYTQRLLAAAPDPRRRLP</sequence>
<dbReference type="EMBL" id="JAAGOB010000015">
    <property type="protein sequence ID" value="NED97985.1"/>
    <property type="molecule type" value="Genomic_DNA"/>
</dbReference>
<dbReference type="SMART" id="SM00382">
    <property type="entry name" value="AAA"/>
    <property type="match status" value="1"/>
</dbReference>
<dbReference type="InterPro" id="IPR003593">
    <property type="entry name" value="AAA+_ATPase"/>
</dbReference>
<comment type="caution">
    <text evidence="5">The sequence shown here is derived from an EMBL/GenBank/DDBJ whole genome shotgun (WGS) entry which is preliminary data.</text>
</comment>
<organism evidence="5 6">
    <name type="scientific">Phytoactinopolyspora alkaliphila</name>
    <dbReference type="NCBI Taxonomy" id="1783498"/>
    <lineage>
        <taxon>Bacteria</taxon>
        <taxon>Bacillati</taxon>
        <taxon>Actinomycetota</taxon>
        <taxon>Actinomycetes</taxon>
        <taxon>Jiangellales</taxon>
        <taxon>Jiangellaceae</taxon>
        <taxon>Phytoactinopolyspora</taxon>
    </lineage>
</organism>
<keyword evidence="6" id="KW-1185">Reference proteome</keyword>
<dbReference type="Gene3D" id="3.40.50.300">
    <property type="entry name" value="P-loop containing nucleotide triphosphate hydrolases"/>
    <property type="match status" value="1"/>
</dbReference>
<dbReference type="GO" id="GO:0016887">
    <property type="term" value="F:ATP hydrolysis activity"/>
    <property type="evidence" value="ECO:0007669"/>
    <property type="project" value="InterPro"/>
</dbReference>
<dbReference type="Pfam" id="PF00005">
    <property type="entry name" value="ABC_tran"/>
    <property type="match status" value="1"/>
</dbReference>
<gene>
    <name evidence="5" type="ORF">G1H11_22050</name>
</gene>
<evidence type="ECO:0000313" key="6">
    <source>
        <dbReference type="Proteomes" id="UP000469185"/>
    </source>
</evidence>
<dbReference type="CDD" id="cd03257">
    <property type="entry name" value="ABC_NikE_OppD_transporters"/>
    <property type="match status" value="1"/>
</dbReference>
<name>A0A6N9YSP9_9ACTN</name>
<dbReference type="InterPro" id="IPR027417">
    <property type="entry name" value="P-loop_NTPase"/>
</dbReference>
<dbReference type="AlphaFoldDB" id="A0A6N9YSP9"/>
<dbReference type="InterPro" id="IPR003439">
    <property type="entry name" value="ABC_transporter-like_ATP-bd"/>
</dbReference>
<dbReference type="InterPro" id="IPR050319">
    <property type="entry name" value="ABC_transp_ATP-bind"/>
</dbReference>
<keyword evidence="1" id="KW-0813">Transport</keyword>
<evidence type="ECO:0000256" key="1">
    <source>
        <dbReference type="ARBA" id="ARBA00022448"/>
    </source>
</evidence>
<evidence type="ECO:0000256" key="2">
    <source>
        <dbReference type="ARBA" id="ARBA00022741"/>
    </source>
</evidence>
<evidence type="ECO:0000256" key="3">
    <source>
        <dbReference type="ARBA" id="ARBA00022840"/>
    </source>
</evidence>
<dbReference type="PANTHER" id="PTHR43776:SF8">
    <property type="entry name" value="ABC TRANSPORTER, ATP-BINDING PROTEIN"/>
    <property type="match status" value="1"/>
</dbReference>
<dbReference type="PANTHER" id="PTHR43776">
    <property type="entry name" value="TRANSPORT ATP-BINDING PROTEIN"/>
    <property type="match status" value="1"/>
</dbReference>
<feature type="domain" description="ABC transporter" evidence="4">
    <location>
        <begin position="7"/>
        <end position="259"/>
    </location>
</feature>
<dbReference type="Proteomes" id="UP000469185">
    <property type="component" value="Unassembled WGS sequence"/>
</dbReference>
<dbReference type="GO" id="GO:0005524">
    <property type="term" value="F:ATP binding"/>
    <property type="evidence" value="ECO:0007669"/>
    <property type="project" value="UniProtKB-KW"/>
</dbReference>
<dbReference type="GO" id="GO:0055085">
    <property type="term" value="P:transmembrane transport"/>
    <property type="evidence" value="ECO:0007669"/>
    <property type="project" value="UniProtKB-ARBA"/>
</dbReference>
<evidence type="ECO:0000259" key="4">
    <source>
        <dbReference type="PROSITE" id="PS50893"/>
    </source>
</evidence>
<dbReference type="InterPro" id="IPR017871">
    <property type="entry name" value="ABC_transporter-like_CS"/>
</dbReference>
<dbReference type="SUPFAM" id="SSF52540">
    <property type="entry name" value="P-loop containing nucleoside triphosphate hydrolases"/>
    <property type="match status" value="1"/>
</dbReference>
<keyword evidence="3 5" id="KW-0067">ATP-binding</keyword>
<evidence type="ECO:0000313" key="5">
    <source>
        <dbReference type="EMBL" id="NED97985.1"/>
    </source>
</evidence>
<accession>A0A6N9YSP9</accession>
<dbReference type="PROSITE" id="PS00211">
    <property type="entry name" value="ABC_TRANSPORTER_1"/>
    <property type="match status" value="1"/>
</dbReference>
<dbReference type="PROSITE" id="PS50893">
    <property type="entry name" value="ABC_TRANSPORTER_2"/>
    <property type="match status" value="1"/>
</dbReference>
<protein>
    <submittedName>
        <fullName evidence="5">ABC transporter ATP-binding protein</fullName>
    </submittedName>
</protein>